<dbReference type="HAMAP" id="MF_02128">
    <property type="entry name" value="TMP_kinase"/>
    <property type="match status" value="1"/>
</dbReference>
<dbReference type="GO" id="GO:0009030">
    <property type="term" value="F:thiamine-phosphate kinase activity"/>
    <property type="evidence" value="ECO:0007669"/>
    <property type="project" value="InterPro"/>
</dbReference>
<proteinExistence type="inferred from homology"/>
<protein>
    <recommendedName>
        <fullName evidence="4">PurM-like N-terminal domain-containing protein</fullName>
    </recommendedName>
</protein>
<dbReference type="EMBL" id="UINC01011589">
    <property type="protein sequence ID" value="SVA51055.1"/>
    <property type="molecule type" value="Genomic_DNA"/>
</dbReference>
<name>A0A381WEZ2_9ZZZZ</name>
<dbReference type="PIRSF" id="PIRSF005303">
    <property type="entry name" value="Thiam_monoph_kin"/>
    <property type="match status" value="1"/>
</dbReference>
<dbReference type="SUPFAM" id="SSF56042">
    <property type="entry name" value="PurM C-terminal domain-like"/>
    <property type="match status" value="1"/>
</dbReference>
<dbReference type="SUPFAM" id="SSF55326">
    <property type="entry name" value="PurM N-terminal domain-like"/>
    <property type="match status" value="1"/>
</dbReference>
<feature type="domain" description="PurM-like C-terminal" evidence="2">
    <location>
        <begin position="161"/>
        <end position="319"/>
    </location>
</feature>
<evidence type="ECO:0000259" key="1">
    <source>
        <dbReference type="Pfam" id="PF00586"/>
    </source>
</evidence>
<dbReference type="AlphaFoldDB" id="A0A381WEZ2"/>
<sequence length="342" mass="37514">MKKATSLKQLGEFGLIERLRSKLNTHSPRIKKGIGDDCAVFSTRPNTVQLTSTDALIESIHFDLKTISPVQLGRKAMAVNISDIAAMGGTPYLALISLGLPMSTSTKFIDKLYLGLQTICDSHKIELAGGDTVASPKHLFINVCVVGEACKNRVFYRTGAKPGDQIFVTGNLGDSAMGLKILMAKNKNFGAAKHRNALVKKHLEPIPRIKESSLLAKSRLNVTSMIDISDGLTQDLGHLCSKDNLGANLYEDSLPVSEALYNVCLQKRHDPINWTLQGGEDYELLFTIKPEDVKNLKRLFLKANTFISHIGEITNSPKKIILTRENGSKVSLKPATGFNHFK</sequence>
<dbReference type="PANTHER" id="PTHR30270:SF0">
    <property type="entry name" value="THIAMINE-MONOPHOSPHATE KINASE"/>
    <property type="match status" value="1"/>
</dbReference>
<dbReference type="Pfam" id="PF00586">
    <property type="entry name" value="AIRS"/>
    <property type="match status" value="1"/>
</dbReference>
<dbReference type="GO" id="GO:0009228">
    <property type="term" value="P:thiamine biosynthetic process"/>
    <property type="evidence" value="ECO:0007669"/>
    <property type="project" value="InterPro"/>
</dbReference>
<accession>A0A381WEZ2</accession>
<gene>
    <name evidence="3" type="ORF">METZ01_LOCUS103909</name>
</gene>
<dbReference type="CDD" id="cd02194">
    <property type="entry name" value="ThiL"/>
    <property type="match status" value="1"/>
</dbReference>
<dbReference type="InterPro" id="IPR036921">
    <property type="entry name" value="PurM-like_N_sf"/>
</dbReference>
<dbReference type="PANTHER" id="PTHR30270">
    <property type="entry name" value="THIAMINE-MONOPHOSPHATE KINASE"/>
    <property type="match status" value="1"/>
</dbReference>
<dbReference type="NCBIfam" id="TIGR01379">
    <property type="entry name" value="thiL"/>
    <property type="match status" value="1"/>
</dbReference>
<dbReference type="Gene3D" id="3.30.1330.10">
    <property type="entry name" value="PurM-like, N-terminal domain"/>
    <property type="match status" value="1"/>
</dbReference>
<dbReference type="InterPro" id="IPR010918">
    <property type="entry name" value="PurM-like_C_dom"/>
</dbReference>
<feature type="domain" description="PurM-like N-terminal" evidence="1">
    <location>
        <begin position="35"/>
        <end position="148"/>
    </location>
</feature>
<dbReference type="Pfam" id="PF02769">
    <property type="entry name" value="AIRS_C"/>
    <property type="match status" value="1"/>
</dbReference>
<evidence type="ECO:0000313" key="3">
    <source>
        <dbReference type="EMBL" id="SVA51055.1"/>
    </source>
</evidence>
<dbReference type="InterPro" id="IPR036676">
    <property type="entry name" value="PurM-like_C_sf"/>
</dbReference>
<organism evidence="3">
    <name type="scientific">marine metagenome</name>
    <dbReference type="NCBI Taxonomy" id="408172"/>
    <lineage>
        <taxon>unclassified sequences</taxon>
        <taxon>metagenomes</taxon>
        <taxon>ecological metagenomes</taxon>
    </lineage>
</organism>
<dbReference type="InterPro" id="IPR016188">
    <property type="entry name" value="PurM-like_N"/>
</dbReference>
<reference evidence="3" key="1">
    <citation type="submission" date="2018-05" db="EMBL/GenBank/DDBJ databases">
        <authorList>
            <person name="Lanie J.A."/>
            <person name="Ng W.-L."/>
            <person name="Kazmierczak K.M."/>
            <person name="Andrzejewski T.M."/>
            <person name="Davidsen T.M."/>
            <person name="Wayne K.J."/>
            <person name="Tettelin H."/>
            <person name="Glass J.I."/>
            <person name="Rusch D."/>
            <person name="Podicherti R."/>
            <person name="Tsui H.-C.T."/>
            <person name="Winkler M.E."/>
        </authorList>
    </citation>
    <scope>NUCLEOTIDE SEQUENCE</scope>
</reference>
<dbReference type="Gene3D" id="3.90.650.10">
    <property type="entry name" value="PurM-like C-terminal domain"/>
    <property type="match status" value="1"/>
</dbReference>
<evidence type="ECO:0000259" key="2">
    <source>
        <dbReference type="Pfam" id="PF02769"/>
    </source>
</evidence>
<evidence type="ECO:0008006" key="4">
    <source>
        <dbReference type="Google" id="ProtNLM"/>
    </source>
</evidence>
<dbReference type="InterPro" id="IPR006283">
    <property type="entry name" value="ThiL-like"/>
</dbReference>